<dbReference type="GO" id="GO:0031176">
    <property type="term" value="F:endo-1,4-beta-xylanase activity"/>
    <property type="evidence" value="ECO:0007669"/>
    <property type="project" value="UniProtKB-EC"/>
</dbReference>
<dbReference type="InterPro" id="IPR051465">
    <property type="entry name" value="Cell_Envelope_Struct_Comp"/>
</dbReference>
<dbReference type="PANTHER" id="PTHR43308">
    <property type="entry name" value="OUTER MEMBRANE PROTEIN ALPHA-RELATED"/>
    <property type="match status" value="1"/>
</dbReference>
<dbReference type="PANTHER" id="PTHR43308:SF5">
    <property type="entry name" value="S-LAYER PROTEIN _ PEPTIDOGLYCAN ENDO-BETA-N-ACETYLGLUCOSAMINIDASE"/>
    <property type="match status" value="1"/>
</dbReference>
<feature type="domain" description="SLH" evidence="1">
    <location>
        <begin position="103"/>
        <end position="161"/>
    </location>
</feature>
<keyword evidence="2" id="KW-0119">Carbohydrate metabolism</keyword>
<evidence type="ECO:0000259" key="1">
    <source>
        <dbReference type="PROSITE" id="PS51272"/>
    </source>
</evidence>
<keyword evidence="2" id="KW-0326">Glycosidase</keyword>
<organism evidence="2">
    <name type="scientific">bioreactor metagenome</name>
    <dbReference type="NCBI Taxonomy" id="1076179"/>
    <lineage>
        <taxon>unclassified sequences</taxon>
        <taxon>metagenomes</taxon>
        <taxon>ecological metagenomes</taxon>
    </lineage>
</organism>
<keyword evidence="2" id="KW-0624">Polysaccharide degradation</keyword>
<dbReference type="PROSITE" id="PS51272">
    <property type="entry name" value="SLH"/>
    <property type="match status" value="2"/>
</dbReference>
<protein>
    <submittedName>
        <fullName evidence="2">Endo-1,4-beta-xylanase A</fullName>
        <ecNumber evidence="2">3.2.1.8</ecNumber>
    </submittedName>
</protein>
<accession>A0A645G848</accession>
<comment type="caution">
    <text evidence="2">The sequence shown here is derived from an EMBL/GenBank/DDBJ whole genome shotgun (WGS) entry which is preliminary data.</text>
</comment>
<dbReference type="GO" id="GO:0045493">
    <property type="term" value="P:xylan catabolic process"/>
    <property type="evidence" value="ECO:0007669"/>
    <property type="project" value="UniProtKB-KW"/>
</dbReference>
<reference evidence="2" key="1">
    <citation type="submission" date="2019-08" db="EMBL/GenBank/DDBJ databases">
        <authorList>
            <person name="Kucharzyk K."/>
            <person name="Murdoch R.W."/>
            <person name="Higgins S."/>
            <person name="Loffler F."/>
        </authorList>
    </citation>
    <scope>NUCLEOTIDE SEQUENCE</scope>
</reference>
<dbReference type="InterPro" id="IPR001119">
    <property type="entry name" value="SLH_dom"/>
</dbReference>
<keyword evidence="2" id="KW-0378">Hydrolase</keyword>
<dbReference type="EMBL" id="VSSQ01071483">
    <property type="protein sequence ID" value="MPN23081.1"/>
    <property type="molecule type" value="Genomic_DNA"/>
</dbReference>
<sequence length="161" mass="17401">MIDGATETTFAPDTFMTRGTLVTALGKLAGEDLSSYTTSSFTDVEVGSTFQPYIEWAYNKGIIHGIGDNEFAPERAITREEIAVIIANFTNATGYTLPVEGKATAYADASSIGDYYKIAVTTMQQAGIMTGGTDNKFNPKSNATRAEVSSMLHRYIKLITE</sequence>
<keyword evidence="2" id="KW-0858">Xylan degradation</keyword>
<proteinExistence type="predicted"/>
<dbReference type="Pfam" id="PF00395">
    <property type="entry name" value="SLH"/>
    <property type="match status" value="2"/>
</dbReference>
<name>A0A645G848_9ZZZZ</name>
<feature type="domain" description="SLH" evidence="1">
    <location>
        <begin position="37"/>
        <end position="100"/>
    </location>
</feature>
<dbReference type="EC" id="3.2.1.8" evidence="2"/>
<evidence type="ECO:0000313" key="2">
    <source>
        <dbReference type="EMBL" id="MPN23081.1"/>
    </source>
</evidence>
<gene>
    <name evidence="2" type="primary">xynA1_12</name>
    <name evidence="2" type="ORF">SDC9_170466</name>
</gene>
<dbReference type="AlphaFoldDB" id="A0A645G848"/>